<comment type="caution">
    <text evidence="7">The sequence shown here is derived from an EMBL/GenBank/DDBJ whole genome shotgun (WGS) entry which is preliminary data.</text>
</comment>
<dbReference type="InterPro" id="IPR007016">
    <property type="entry name" value="O-antigen_ligase-rel_domated"/>
</dbReference>
<evidence type="ECO:0000259" key="6">
    <source>
        <dbReference type="Pfam" id="PF04932"/>
    </source>
</evidence>
<keyword evidence="3 5" id="KW-1133">Transmembrane helix</keyword>
<feature type="transmembrane region" description="Helical" evidence="5">
    <location>
        <begin position="46"/>
        <end position="62"/>
    </location>
</feature>
<dbReference type="GO" id="GO:0016020">
    <property type="term" value="C:membrane"/>
    <property type="evidence" value="ECO:0007669"/>
    <property type="project" value="UniProtKB-SubCell"/>
</dbReference>
<feature type="transmembrane region" description="Helical" evidence="5">
    <location>
        <begin position="99"/>
        <end position="117"/>
    </location>
</feature>
<evidence type="ECO:0000256" key="5">
    <source>
        <dbReference type="SAM" id="Phobius"/>
    </source>
</evidence>
<feature type="transmembrane region" description="Helical" evidence="5">
    <location>
        <begin position="194"/>
        <end position="227"/>
    </location>
</feature>
<protein>
    <recommendedName>
        <fullName evidence="6">O-antigen ligase-related domain-containing protein</fullName>
    </recommendedName>
</protein>
<dbReference type="EMBL" id="LAZR01001493">
    <property type="protein sequence ID" value="KKN43721.1"/>
    <property type="molecule type" value="Genomic_DNA"/>
</dbReference>
<feature type="domain" description="O-antigen ligase-related" evidence="6">
    <location>
        <begin position="200"/>
        <end position="338"/>
    </location>
</feature>
<organism evidence="7">
    <name type="scientific">marine sediment metagenome</name>
    <dbReference type="NCBI Taxonomy" id="412755"/>
    <lineage>
        <taxon>unclassified sequences</taxon>
        <taxon>metagenomes</taxon>
        <taxon>ecological metagenomes</taxon>
    </lineage>
</organism>
<keyword evidence="4 5" id="KW-0472">Membrane</keyword>
<feature type="transmembrane region" description="Helical" evidence="5">
    <location>
        <begin position="375"/>
        <end position="402"/>
    </location>
</feature>
<proteinExistence type="predicted"/>
<keyword evidence="2 5" id="KW-0812">Transmembrane</keyword>
<accession>A0A0F9T3Y2</accession>
<feature type="transmembrane region" description="Helical" evidence="5">
    <location>
        <begin position="170"/>
        <end position="187"/>
    </location>
</feature>
<evidence type="ECO:0000256" key="2">
    <source>
        <dbReference type="ARBA" id="ARBA00022692"/>
    </source>
</evidence>
<name>A0A0F9T3Y2_9ZZZZ</name>
<dbReference type="PANTHER" id="PTHR37422:SF13">
    <property type="entry name" value="LIPOPOLYSACCHARIDE BIOSYNTHESIS PROTEIN PA4999-RELATED"/>
    <property type="match status" value="1"/>
</dbReference>
<feature type="transmembrane region" description="Helical" evidence="5">
    <location>
        <begin position="21"/>
        <end position="40"/>
    </location>
</feature>
<feature type="transmembrane region" description="Helical" evidence="5">
    <location>
        <begin position="322"/>
        <end position="340"/>
    </location>
</feature>
<dbReference type="Pfam" id="PF04932">
    <property type="entry name" value="Wzy_C"/>
    <property type="match status" value="1"/>
</dbReference>
<evidence type="ECO:0000313" key="7">
    <source>
        <dbReference type="EMBL" id="KKN43721.1"/>
    </source>
</evidence>
<sequence length="427" mass="48327">MLSVLKKDLKTFRQDLKGQDSIFYLGLAFIVLYYLRPQVIIPGLEVIPWMEITILLGFLAMISNGRLKVTGTHFLVFLFATLAVLSGLNSLYPSISSKYLTTPFIFALEVLFLSNCVKNVKQLQLLLVVFFLCIFKMSLFGARTWISRGFGFAAWGIQGPAGFFQNSGEFSLLMAMCAVLSIPLILYMKSKTKLYWLFPITAIMTVMAASSRGGQLALLVGLIYLLLAYKKIRFKNLVYVAVFASFVWAIVPDAQKARFETAGSDQTSETRLEYWSAGIDIAKEYPMLGVGLKTFPEHYDRFYKVKGGGYLSNRKEVAHNSLIEVVSTLGVPALVLYLWFHFSIFSSRSLLKKHKDPGQDLVFLDSFRISLNGAVLTYFVGAFFMSVTFYPYIYFLLGLAIARVRIFREKERENSVENVNLIPKPYI</sequence>
<reference evidence="7" key="1">
    <citation type="journal article" date="2015" name="Nature">
        <title>Complex archaea that bridge the gap between prokaryotes and eukaryotes.</title>
        <authorList>
            <person name="Spang A."/>
            <person name="Saw J.H."/>
            <person name="Jorgensen S.L."/>
            <person name="Zaremba-Niedzwiedzka K."/>
            <person name="Martijn J."/>
            <person name="Lind A.E."/>
            <person name="van Eijk R."/>
            <person name="Schleper C."/>
            <person name="Guy L."/>
            <person name="Ettema T.J."/>
        </authorList>
    </citation>
    <scope>NUCLEOTIDE SEQUENCE</scope>
</reference>
<evidence type="ECO:0000256" key="4">
    <source>
        <dbReference type="ARBA" id="ARBA00023136"/>
    </source>
</evidence>
<feature type="transmembrane region" description="Helical" evidence="5">
    <location>
        <begin position="124"/>
        <end position="146"/>
    </location>
</feature>
<dbReference type="PANTHER" id="PTHR37422">
    <property type="entry name" value="TEICHURONIC ACID BIOSYNTHESIS PROTEIN TUAE"/>
    <property type="match status" value="1"/>
</dbReference>
<evidence type="ECO:0000256" key="1">
    <source>
        <dbReference type="ARBA" id="ARBA00004141"/>
    </source>
</evidence>
<comment type="subcellular location">
    <subcellularLocation>
        <location evidence="1">Membrane</location>
        <topology evidence="1">Multi-pass membrane protein</topology>
    </subcellularLocation>
</comment>
<feature type="transmembrane region" description="Helical" evidence="5">
    <location>
        <begin position="233"/>
        <end position="251"/>
    </location>
</feature>
<feature type="transmembrane region" description="Helical" evidence="5">
    <location>
        <begin position="74"/>
        <end position="93"/>
    </location>
</feature>
<gene>
    <name evidence="7" type="ORF">LCGC14_0700360</name>
</gene>
<dbReference type="InterPro" id="IPR051533">
    <property type="entry name" value="WaaL-like"/>
</dbReference>
<dbReference type="AlphaFoldDB" id="A0A0F9T3Y2"/>
<evidence type="ECO:0000256" key="3">
    <source>
        <dbReference type="ARBA" id="ARBA00022989"/>
    </source>
</evidence>